<feature type="transmembrane region" description="Helical" evidence="8">
    <location>
        <begin position="356"/>
        <end position="376"/>
    </location>
</feature>
<feature type="transmembrane region" description="Helical" evidence="8">
    <location>
        <begin position="38"/>
        <end position="58"/>
    </location>
</feature>
<protein>
    <submittedName>
        <fullName evidence="10">Putative transport protein</fullName>
    </submittedName>
</protein>
<accession>A0A1T4JRV6</accession>
<dbReference type="RefSeq" id="WP_078767545.1">
    <property type="nucleotide sequence ID" value="NZ_FUWW01000001.1"/>
</dbReference>
<dbReference type="STRING" id="290054.SAMN02745114_00020"/>
<keyword evidence="11" id="KW-1185">Reference proteome</keyword>
<keyword evidence="7 8" id="KW-0472">Membrane</keyword>
<sequence length="407" mass="42894">MDFGIVSVTGVAFLTFSVLAIAAVGYTLGRITIKGVNLGTAGVFIVALLFGAFLFPVLDDQLMVGDEAVSFTKEALKIIENLGLIFFVTSVGFIAGPKFFRNMKKNFKSYVLLGIVIIASASLVCALCVLIGGKLTSVDHETFKSTMVGLFAGALTSTPAFSASKEAVAEMGAHYEDAVSAGYAIAYLFGVIGVVLFVQIIPKITKADMAEELKKISVEASESSKKSDDKKLVLLDELGFTPFSLAAILGVMLGSIKLKGFSLTTTGGCILVALVFGHFGRIGKISIMPEQSVLRTLRELGLMMFLIGAGVSGGAKFVQYFEPVYFLYGALLTLVPMVIGYVFAKFVLKMPLLNNLGSITGGMTSTPALGTLISVAGSEDVASAYAATYPVALISVVIASKLIIMFC</sequence>
<evidence type="ECO:0000313" key="10">
    <source>
        <dbReference type="EMBL" id="SJZ32854.1"/>
    </source>
</evidence>
<feature type="transmembrane region" description="Helical" evidence="8">
    <location>
        <begin position="232"/>
        <end position="254"/>
    </location>
</feature>
<evidence type="ECO:0000256" key="3">
    <source>
        <dbReference type="ARBA" id="ARBA00022448"/>
    </source>
</evidence>
<evidence type="ECO:0000256" key="5">
    <source>
        <dbReference type="ARBA" id="ARBA00022692"/>
    </source>
</evidence>
<keyword evidence="6 8" id="KW-1133">Transmembrane helix</keyword>
<dbReference type="AlphaFoldDB" id="A0A1T4JRV6"/>
<feature type="transmembrane region" description="Helical" evidence="8">
    <location>
        <begin position="181"/>
        <end position="201"/>
    </location>
</feature>
<name>A0A1T4JRV6_9FIRM</name>
<evidence type="ECO:0000256" key="6">
    <source>
        <dbReference type="ARBA" id="ARBA00022989"/>
    </source>
</evidence>
<dbReference type="GO" id="GO:0005886">
    <property type="term" value="C:plasma membrane"/>
    <property type="evidence" value="ECO:0007669"/>
    <property type="project" value="UniProtKB-SubCell"/>
</dbReference>
<feature type="domain" description="YidE/YbjL duplication" evidence="9">
    <location>
        <begin position="243"/>
        <end position="404"/>
    </location>
</feature>
<keyword evidence="4" id="KW-1003">Cell membrane</keyword>
<gene>
    <name evidence="10" type="ORF">SAMN02745114_00020</name>
</gene>
<evidence type="ECO:0000256" key="7">
    <source>
        <dbReference type="ARBA" id="ARBA00023136"/>
    </source>
</evidence>
<keyword evidence="3" id="KW-0813">Transport</keyword>
<dbReference type="Pfam" id="PF06826">
    <property type="entry name" value="Asp-Al_Ex"/>
    <property type="match status" value="2"/>
</dbReference>
<dbReference type="PANTHER" id="PTHR30445">
    <property type="entry name" value="K(+)_H(+) ANTIPORTER SUBUNIT KHTT"/>
    <property type="match status" value="1"/>
</dbReference>
<evidence type="ECO:0000256" key="1">
    <source>
        <dbReference type="ARBA" id="ARBA00004651"/>
    </source>
</evidence>
<evidence type="ECO:0000259" key="9">
    <source>
        <dbReference type="Pfam" id="PF06826"/>
    </source>
</evidence>
<dbReference type="EMBL" id="FUWW01000001">
    <property type="protein sequence ID" value="SJZ32854.1"/>
    <property type="molecule type" value="Genomic_DNA"/>
</dbReference>
<evidence type="ECO:0000256" key="8">
    <source>
        <dbReference type="SAM" id="Phobius"/>
    </source>
</evidence>
<feature type="transmembrane region" description="Helical" evidence="8">
    <location>
        <begin position="382"/>
        <end position="404"/>
    </location>
</feature>
<keyword evidence="5 8" id="KW-0812">Transmembrane</keyword>
<feature type="domain" description="YidE/YbjL duplication" evidence="9">
    <location>
        <begin position="19"/>
        <end position="202"/>
    </location>
</feature>
<reference evidence="10 11" key="1">
    <citation type="submission" date="2017-02" db="EMBL/GenBank/DDBJ databases">
        <authorList>
            <person name="Peterson S.W."/>
        </authorList>
    </citation>
    <scope>NUCLEOTIDE SEQUENCE [LARGE SCALE GENOMIC DNA]</scope>
    <source>
        <strain evidence="10 11">ATCC 51222</strain>
    </source>
</reference>
<feature type="transmembrane region" description="Helical" evidence="8">
    <location>
        <begin position="109"/>
        <end position="132"/>
    </location>
</feature>
<dbReference type="Proteomes" id="UP000190657">
    <property type="component" value="Unassembled WGS sequence"/>
</dbReference>
<comment type="subcellular location">
    <subcellularLocation>
        <location evidence="1">Cell membrane</location>
        <topology evidence="1">Multi-pass membrane protein</topology>
    </subcellularLocation>
</comment>
<feature type="transmembrane region" description="Helical" evidence="8">
    <location>
        <begin position="6"/>
        <end position="26"/>
    </location>
</feature>
<feature type="transmembrane region" description="Helical" evidence="8">
    <location>
        <begin position="260"/>
        <end position="279"/>
    </location>
</feature>
<comment type="similarity">
    <text evidence="2">Belongs to the AAE transporter (TC 2.A.81) family.</text>
</comment>
<evidence type="ECO:0000256" key="4">
    <source>
        <dbReference type="ARBA" id="ARBA00022475"/>
    </source>
</evidence>
<evidence type="ECO:0000313" key="11">
    <source>
        <dbReference type="Proteomes" id="UP000190657"/>
    </source>
</evidence>
<evidence type="ECO:0000256" key="2">
    <source>
        <dbReference type="ARBA" id="ARBA00009854"/>
    </source>
</evidence>
<feature type="transmembrane region" description="Helical" evidence="8">
    <location>
        <begin position="325"/>
        <end position="344"/>
    </location>
</feature>
<dbReference type="NCBIfam" id="TIGR01625">
    <property type="entry name" value="YidE_YbjL_dupl"/>
    <property type="match status" value="1"/>
</dbReference>
<feature type="transmembrane region" description="Helical" evidence="8">
    <location>
        <begin position="78"/>
        <end position="97"/>
    </location>
</feature>
<feature type="transmembrane region" description="Helical" evidence="8">
    <location>
        <begin position="300"/>
        <end position="319"/>
    </location>
</feature>
<dbReference type="OrthoDB" id="9155749at2"/>
<organism evidence="10 11">
    <name type="scientific">Eubacterium coprostanoligenes</name>
    <dbReference type="NCBI Taxonomy" id="290054"/>
    <lineage>
        <taxon>Bacteria</taxon>
        <taxon>Bacillati</taxon>
        <taxon>Bacillota</taxon>
        <taxon>Clostridia</taxon>
        <taxon>Eubacteriales</taxon>
        <taxon>Eubacteriaceae</taxon>
        <taxon>Eubacterium</taxon>
    </lineage>
</organism>
<dbReference type="InterPro" id="IPR006512">
    <property type="entry name" value="YidE_YbjL"/>
</dbReference>
<dbReference type="PANTHER" id="PTHR30445:SF3">
    <property type="entry name" value="TRANSPORT PROTEIN YIDE-RELATED"/>
    <property type="match status" value="1"/>
</dbReference>
<dbReference type="InterPro" id="IPR050144">
    <property type="entry name" value="AAE_transporter"/>
</dbReference>
<proteinExistence type="inferred from homology"/>